<feature type="compositionally biased region" description="Polar residues" evidence="1">
    <location>
        <begin position="1"/>
        <end position="12"/>
    </location>
</feature>
<name>A0A9X0ASU2_9HELO</name>
<keyword evidence="3" id="KW-1185">Reference proteome</keyword>
<evidence type="ECO:0008006" key="4">
    <source>
        <dbReference type="Google" id="ProtNLM"/>
    </source>
</evidence>
<reference evidence="2" key="1">
    <citation type="submission" date="2022-11" db="EMBL/GenBank/DDBJ databases">
        <title>Genome Resource of Sclerotinia nivalis Strain SnTB1, a Plant Pathogen Isolated from American Ginseng.</title>
        <authorList>
            <person name="Fan S."/>
        </authorList>
    </citation>
    <scope>NUCLEOTIDE SEQUENCE</scope>
    <source>
        <strain evidence="2">SnTB1</strain>
    </source>
</reference>
<evidence type="ECO:0000313" key="2">
    <source>
        <dbReference type="EMBL" id="KAJ8067884.1"/>
    </source>
</evidence>
<dbReference type="EMBL" id="JAPEIS010000003">
    <property type="protein sequence ID" value="KAJ8067884.1"/>
    <property type="molecule type" value="Genomic_DNA"/>
</dbReference>
<protein>
    <recommendedName>
        <fullName evidence="4">F-box domain-containing protein</fullName>
    </recommendedName>
</protein>
<dbReference type="AlphaFoldDB" id="A0A9X0ASU2"/>
<feature type="region of interest" description="Disordered" evidence="1">
    <location>
        <begin position="1"/>
        <end position="33"/>
    </location>
</feature>
<proteinExistence type="predicted"/>
<organism evidence="2 3">
    <name type="scientific">Sclerotinia nivalis</name>
    <dbReference type="NCBI Taxonomy" id="352851"/>
    <lineage>
        <taxon>Eukaryota</taxon>
        <taxon>Fungi</taxon>
        <taxon>Dikarya</taxon>
        <taxon>Ascomycota</taxon>
        <taxon>Pezizomycotina</taxon>
        <taxon>Leotiomycetes</taxon>
        <taxon>Helotiales</taxon>
        <taxon>Sclerotiniaceae</taxon>
        <taxon>Sclerotinia</taxon>
    </lineage>
</organism>
<accession>A0A9X0ASU2</accession>
<evidence type="ECO:0000313" key="3">
    <source>
        <dbReference type="Proteomes" id="UP001152300"/>
    </source>
</evidence>
<comment type="caution">
    <text evidence="2">The sequence shown here is derived from an EMBL/GenBank/DDBJ whole genome shotgun (WGS) entry which is preliminary data.</text>
</comment>
<dbReference type="OrthoDB" id="3500213at2759"/>
<sequence>MGGQTSTVQQSDAQEDDSKGGITRASRPRGPKQLDFSLEKLPTEVILRIVQFLPVSHISIAFTCPRMYEIFKDVRPQPISLCNAGVAPHLDPSSTETVHLKLLEYAWILRVYEPKDYVYKVLTRVCQSAPDDGIPYRYQYYGRFLRRPYYSDERNCRDLKQRYRNYELYTQCWSQRMPKEFPYPHPYNKGRFTYEMEMKEAIHELLDSMDDATPEEYRERMFFMWKFLAIGSNAEVKGLVIANLSLKHFAQWREMIEF</sequence>
<evidence type="ECO:0000256" key="1">
    <source>
        <dbReference type="SAM" id="MobiDB-lite"/>
    </source>
</evidence>
<gene>
    <name evidence="2" type="ORF">OCU04_003470</name>
</gene>
<dbReference type="Proteomes" id="UP001152300">
    <property type="component" value="Unassembled WGS sequence"/>
</dbReference>